<keyword evidence="1" id="KW-1185">Reference proteome</keyword>
<dbReference type="PANTHER" id="PTHR37984:SF5">
    <property type="entry name" value="PROTEIN NYNRIN-LIKE"/>
    <property type="match status" value="1"/>
</dbReference>
<dbReference type="Gene3D" id="3.30.70.270">
    <property type="match status" value="1"/>
</dbReference>
<dbReference type="InterPro" id="IPR043502">
    <property type="entry name" value="DNA/RNA_pol_sf"/>
</dbReference>
<protein>
    <submittedName>
        <fullName evidence="2">Uncharacterized protein LOC109128736</fullName>
    </submittedName>
</protein>
<dbReference type="PANTHER" id="PTHR37984">
    <property type="entry name" value="PROTEIN CBG26694"/>
    <property type="match status" value="1"/>
</dbReference>
<name>A0ABM1QWK5_CAMSA</name>
<accession>A0ABM1QWK5</accession>
<reference evidence="2" key="2">
    <citation type="submission" date="2025-08" db="UniProtKB">
        <authorList>
            <consortium name="RefSeq"/>
        </authorList>
    </citation>
    <scope>IDENTIFICATION</scope>
    <source>
        <tissue evidence="2">Leaf</tissue>
    </source>
</reference>
<dbReference type="InterPro" id="IPR043128">
    <property type="entry name" value="Rev_trsase/Diguanyl_cyclase"/>
</dbReference>
<sequence>MAVAAVQAGGQPGVQQGLQNGVHPVGWIDPTSRVYSTVESGGTSAGAITEGVSVDPEKIQAIREWPRTQSATKIRSFLGLAGYYRRFVWGFASMAQLMTKIIGKEVPFVWSPECEVSFASLKQMLTTTPVLALHEQNEP</sequence>
<evidence type="ECO:0000313" key="1">
    <source>
        <dbReference type="Proteomes" id="UP000694864"/>
    </source>
</evidence>
<proteinExistence type="predicted"/>
<dbReference type="RefSeq" id="XP_019091143.1">
    <property type="nucleotide sequence ID" value="XM_019235598.1"/>
</dbReference>
<dbReference type="InterPro" id="IPR050951">
    <property type="entry name" value="Retrovirus_Pol_polyprotein"/>
</dbReference>
<dbReference type="SUPFAM" id="SSF56672">
    <property type="entry name" value="DNA/RNA polymerases"/>
    <property type="match status" value="1"/>
</dbReference>
<dbReference type="GeneID" id="109128736"/>
<organism evidence="1 2">
    <name type="scientific">Camelina sativa</name>
    <name type="common">False flax</name>
    <name type="synonym">Myagrum sativum</name>
    <dbReference type="NCBI Taxonomy" id="90675"/>
    <lineage>
        <taxon>Eukaryota</taxon>
        <taxon>Viridiplantae</taxon>
        <taxon>Streptophyta</taxon>
        <taxon>Embryophyta</taxon>
        <taxon>Tracheophyta</taxon>
        <taxon>Spermatophyta</taxon>
        <taxon>Magnoliopsida</taxon>
        <taxon>eudicotyledons</taxon>
        <taxon>Gunneridae</taxon>
        <taxon>Pentapetalae</taxon>
        <taxon>rosids</taxon>
        <taxon>malvids</taxon>
        <taxon>Brassicales</taxon>
        <taxon>Brassicaceae</taxon>
        <taxon>Camelineae</taxon>
        <taxon>Camelina</taxon>
    </lineage>
</organism>
<evidence type="ECO:0000313" key="2">
    <source>
        <dbReference type="RefSeq" id="XP_019091143.1"/>
    </source>
</evidence>
<gene>
    <name evidence="2" type="primary">LOC109128736</name>
</gene>
<dbReference type="Proteomes" id="UP000694864">
    <property type="component" value="Chromosome 14"/>
</dbReference>
<reference evidence="1" key="1">
    <citation type="journal article" date="2014" name="Nat. Commun.">
        <title>The emerging biofuel crop Camelina sativa retains a highly undifferentiated hexaploid genome structure.</title>
        <authorList>
            <person name="Kagale S."/>
            <person name="Koh C."/>
            <person name="Nixon J."/>
            <person name="Bollina V."/>
            <person name="Clarke W.E."/>
            <person name="Tuteja R."/>
            <person name="Spillane C."/>
            <person name="Robinson S.J."/>
            <person name="Links M.G."/>
            <person name="Clarke C."/>
            <person name="Higgins E.E."/>
            <person name="Huebert T."/>
            <person name="Sharpe A.G."/>
            <person name="Parkin I.A."/>
        </authorList>
    </citation>
    <scope>NUCLEOTIDE SEQUENCE [LARGE SCALE GENOMIC DNA]</scope>
    <source>
        <strain evidence="1">cv. DH55</strain>
    </source>
</reference>